<dbReference type="GeneID" id="54482131"/>
<accession>A0A6A6W7S6</accession>
<feature type="compositionally biased region" description="Basic and acidic residues" evidence="2">
    <location>
        <begin position="462"/>
        <end position="479"/>
    </location>
</feature>
<evidence type="ECO:0000313" key="4">
    <source>
        <dbReference type="EMBL" id="KAF2758693.1"/>
    </source>
</evidence>
<protein>
    <recommendedName>
        <fullName evidence="3">STB6-like N-terminal domain-containing protein</fullName>
    </recommendedName>
</protein>
<dbReference type="InterPro" id="IPR038919">
    <property type="entry name" value="STB2/STB2"/>
</dbReference>
<evidence type="ECO:0000259" key="3">
    <source>
        <dbReference type="Pfam" id="PF25995"/>
    </source>
</evidence>
<dbReference type="RefSeq" id="XP_033601144.1">
    <property type="nucleotide sequence ID" value="XM_033741077.1"/>
</dbReference>
<dbReference type="InterPro" id="IPR059025">
    <property type="entry name" value="STB6_N"/>
</dbReference>
<feature type="domain" description="STB6-like N-terminal" evidence="3">
    <location>
        <begin position="61"/>
        <end position="200"/>
    </location>
</feature>
<dbReference type="PANTHER" id="PTHR31011:SF2">
    <property type="entry name" value="PROTEIN STB2-RELATED"/>
    <property type="match status" value="1"/>
</dbReference>
<organism evidence="4 5">
    <name type="scientific">Pseudovirgaria hyperparasitica</name>
    <dbReference type="NCBI Taxonomy" id="470096"/>
    <lineage>
        <taxon>Eukaryota</taxon>
        <taxon>Fungi</taxon>
        <taxon>Dikarya</taxon>
        <taxon>Ascomycota</taxon>
        <taxon>Pezizomycotina</taxon>
        <taxon>Dothideomycetes</taxon>
        <taxon>Dothideomycetes incertae sedis</taxon>
        <taxon>Acrospermales</taxon>
        <taxon>Acrospermaceae</taxon>
        <taxon>Pseudovirgaria</taxon>
    </lineage>
</organism>
<sequence length="868" mass="97591">MSTTEAHMTGAAHSGSMDIDSERQVPPIRTSMSRDNNPRSANTDTSLGTPASGSSHKTAHKRYVFADPVAFSYLADDHSNTVLARRTVLEGYEVYIVEQWACSRSHPSFTITTFTGDPVHKIRVNVLGVPSNEEAWSPQLKIYDKALRKYHAREKVTPLGTLMVTNLSGFPSSLSMIHVPDGDLYMNKEIFVVNENLKRLGCSGRAGLKLTTPTPATQAKFHQLYRTSEKVPLNSSVIELVKLCQVALFVFGTLRADYVDGLLCDMTERAINDWWIKLGTEYYNMEPSDGMLGPSTVAGLLGMLMGARNRLHAYGAPVPKDVFDVESTKRGIAYFQKSQRIDKTRRLDHNTLERLQRATAKAANGEGWAMPRAVKSTVAELSGKGGEMVMEMVGARDKPGISEIETVDIDTFVDLVYGERPKWLWHGKPRKSPGADMFSRLPGDEGMAFQKDDQGEYKWSNRQRDSAKEDGQDQRHSTEASRPLSRANTGAEDEKESTRRAVLRRATGRNIDGRSGFDRIKDVVGGRKHQTKASRDEHNMRHAMDDQEPFETPEARVEESVEPTFTKVMTETPPPQEYQAPRFMPPAVNPHRDQQPEVGASLPPRDHGGSGTVTAESSIAGSMYKGIELDGGLQPDQGLHDGVGITLRRTQSFIHPQIADHGIRHDGWWPRHMSFSLAEESVLTWNSLIEFTDDPKPSNPTEAMSVEVLKATDARRTRAKLKFLAEDVGSWVERNLLDVRKLDEQAYNDQSELEELYYPQLDEYHALRQDTQDVLTRERMRLKDTTADVEQLGEQLGYEIDQLKSKIEDVEDSVGEFERQVRDVESRVMELEELTKEREGWTHWALRCLIGIGKDPALQEDVDRPKQI</sequence>
<gene>
    <name evidence="4" type="ORF">EJ05DRAFT_361705</name>
</gene>
<feature type="coiled-coil region" evidence="1">
    <location>
        <begin position="800"/>
        <end position="834"/>
    </location>
</feature>
<dbReference type="OrthoDB" id="19806at2759"/>
<keyword evidence="1" id="KW-0175">Coiled coil</keyword>
<dbReference type="PANTHER" id="PTHR31011">
    <property type="entry name" value="PROTEIN STB2-RELATED"/>
    <property type="match status" value="1"/>
</dbReference>
<dbReference type="EMBL" id="ML996571">
    <property type="protein sequence ID" value="KAF2758693.1"/>
    <property type="molecule type" value="Genomic_DNA"/>
</dbReference>
<evidence type="ECO:0000256" key="1">
    <source>
        <dbReference type="SAM" id="Coils"/>
    </source>
</evidence>
<proteinExistence type="predicted"/>
<dbReference type="Proteomes" id="UP000799437">
    <property type="component" value="Unassembled WGS sequence"/>
</dbReference>
<dbReference type="GO" id="GO:0070822">
    <property type="term" value="C:Sin3-type complex"/>
    <property type="evidence" value="ECO:0007669"/>
    <property type="project" value="TreeGrafter"/>
</dbReference>
<evidence type="ECO:0000256" key="2">
    <source>
        <dbReference type="SAM" id="MobiDB-lite"/>
    </source>
</evidence>
<reference evidence="4" key="1">
    <citation type="journal article" date="2020" name="Stud. Mycol.">
        <title>101 Dothideomycetes genomes: a test case for predicting lifestyles and emergence of pathogens.</title>
        <authorList>
            <person name="Haridas S."/>
            <person name="Albert R."/>
            <person name="Binder M."/>
            <person name="Bloem J."/>
            <person name="Labutti K."/>
            <person name="Salamov A."/>
            <person name="Andreopoulos B."/>
            <person name="Baker S."/>
            <person name="Barry K."/>
            <person name="Bills G."/>
            <person name="Bluhm B."/>
            <person name="Cannon C."/>
            <person name="Castanera R."/>
            <person name="Culley D."/>
            <person name="Daum C."/>
            <person name="Ezra D."/>
            <person name="Gonzalez J."/>
            <person name="Henrissat B."/>
            <person name="Kuo A."/>
            <person name="Liang C."/>
            <person name="Lipzen A."/>
            <person name="Lutzoni F."/>
            <person name="Magnuson J."/>
            <person name="Mondo S."/>
            <person name="Nolan M."/>
            <person name="Ohm R."/>
            <person name="Pangilinan J."/>
            <person name="Park H.-J."/>
            <person name="Ramirez L."/>
            <person name="Alfaro M."/>
            <person name="Sun H."/>
            <person name="Tritt A."/>
            <person name="Yoshinaga Y."/>
            <person name="Zwiers L.-H."/>
            <person name="Turgeon B."/>
            <person name="Goodwin S."/>
            <person name="Spatafora J."/>
            <person name="Crous P."/>
            <person name="Grigoriev I."/>
        </authorList>
    </citation>
    <scope>NUCLEOTIDE SEQUENCE</scope>
    <source>
        <strain evidence="4">CBS 121739</strain>
    </source>
</reference>
<name>A0A6A6W7S6_9PEZI</name>
<feature type="region of interest" description="Disordered" evidence="2">
    <location>
        <begin position="1"/>
        <end position="58"/>
    </location>
</feature>
<feature type="compositionally biased region" description="Polar residues" evidence="2">
    <location>
        <begin position="30"/>
        <end position="56"/>
    </location>
</feature>
<keyword evidence="5" id="KW-1185">Reference proteome</keyword>
<feature type="region of interest" description="Disordered" evidence="2">
    <location>
        <begin position="586"/>
        <end position="613"/>
    </location>
</feature>
<evidence type="ECO:0000313" key="5">
    <source>
        <dbReference type="Proteomes" id="UP000799437"/>
    </source>
</evidence>
<dbReference type="AlphaFoldDB" id="A0A6A6W7S6"/>
<feature type="region of interest" description="Disordered" evidence="2">
    <location>
        <begin position="426"/>
        <end position="500"/>
    </location>
</feature>
<dbReference type="Pfam" id="PF25995">
    <property type="entry name" value="STB6_N"/>
    <property type="match status" value="1"/>
</dbReference>